<protein>
    <submittedName>
        <fullName evidence="1">Unnamed protein product</fullName>
    </submittedName>
</protein>
<dbReference type="OrthoDB" id="62228at2759"/>
<dbReference type="Proteomes" id="UP001165121">
    <property type="component" value="Unassembled WGS sequence"/>
</dbReference>
<evidence type="ECO:0000313" key="2">
    <source>
        <dbReference type="Proteomes" id="UP001165121"/>
    </source>
</evidence>
<evidence type="ECO:0000313" key="1">
    <source>
        <dbReference type="EMBL" id="GMF48583.1"/>
    </source>
</evidence>
<sequence length="518" mass="58006">MDSVFDACLALGYSNLTRDNLRVVDDWNSNNLYILPDTLPILIMPYADNTPHARHAVPTWNGDACMFRLQDAYAASGSASTFASLRAVNMSVRYNHTMEWLKRPGGSWKNGWYEDLEGIRWYADLTSSAPGAPYFMMFRLFDMRSGKERDCSNPSDCEAAGKLSRWGDKFIASDKSHRFSSVYIANGTEFGIFIFESDEIHTVRIVSDWETLLSNLSVALVLVRWIMGLVSLHSGAIRGKSQWFSGGGWMRLGSRGLCALANNVTTTSEDDVSCLLDGRLQFPGTTIWASRSMVCHLSGNRSLRAHIFQPVEYTSQVRAPSNIRCFIHPDIDGRISTVVYSDEVDKMTLVDYFTTDLAWRMNGRIALIFWMKVSILAINLLPLLVAHSFPISVRHTDLGLHGVERALALRARHVGGLGQSLTYIAVAVDRNRRRVSAQILVASVKTLSDPKLLEGNESIQQEFVHNSTSVTPNIPFSGQKNINNNNEFHEIALVNSYELIRLRYLEVAGNSVVASFRM</sequence>
<name>A0A9W7CY79_9STRA</name>
<dbReference type="EMBL" id="BSXT01002382">
    <property type="protein sequence ID" value="GMF48583.1"/>
    <property type="molecule type" value="Genomic_DNA"/>
</dbReference>
<comment type="caution">
    <text evidence="1">The sequence shown here is derived from an EMBL/GenBank/DDBJ whole genome shotgun (WGS) entry which is preliminary data.</text>
</comment>
<proteinExistence type="predicted"/>
<dbReference type="AlphaFoldDB" id="A0A9W7CY79"/>
<reference evidence="1" key="1">
    <citation type="submission" date="2023-04" db="EMBL/GenBank/DDBJ databases">
        <title>Phytophthora fragariaefolia NBRC 109709.</title>
        <authorList>
            <person name="Ichikawa N."/>
            <person name="Sato H."/>
            <person name="Tonouchi N."/>
        </authorList>
    </citation>
    <scope>NUCLEOTIDE SEQUENCE</scope>
    <source>
        <strain evidence="1">NBRC 109709</strain>
    </source>
</reference>
<gene>
    <name evidence="1" type="ORF">Pfra01_001883200</name>
</gene>
<keyword evidence="2" id="KW-1185">Reference proteome</keyword>
<organism evidence="1 2">
    <name type="scientific">Phytophthora fragariaefolia</name>
    <dbReference type="NCBI Taxonomy" id="1490495"/>
    <lineage>
        <taxon>Eukaryota</taxon>
        <taxon>Sar</taxon>
        <taxon>Stramenopiles</taxon>
        <taxon>Oomycota</taxon>
        <taxon>Peronosporomycetes</taxon>
        <taxon>Peronosporales</taxon>
        <taxon>Peronosporaceae</taxon>
        <taxon>Phytophthora</taxon>
    </lineage>
</organism>
<accession>A0A9W7CY79</accession>